<dbReference type="EMBL" id="JACHIA010000006">
    <property type="protein sequence ID" value="MBB6071040.1"/>
    <property type="molecule type" value="Genomic_DNA"/>
</dbReference>
<dbReference type="PANTHER" id="PTHR38733:SF1">
    <property type="entry name" value="TYPE IV METHYL-DIRECTED RESTRICTION ENZYME ECOKMCRBC"/>
    <property type="match status" value="1"/>
</dbReference>
<dbReference type="PIRSF" id="PIRSF003109">
    <property type="entry name" value="McrC"/>
    <property type="match status" value="1"/>
</dbReference>
<gene>
    <name evidence="1" type="ORF">HNQ61_002662</name>
</gene>
<accession>A0A841GZ47</accession>
<protein>
    <submittedName>
        <fullName evidence="1">5-methylcytosine-specific restriction enzyme subunit McrC</fullName>
    </submittedName>
</protein>
<proteinExistence type="predicted"/>
<sequence length="348" mass="39130">MTTVPVENVYYLLLYAWDRIRDADTEAVSRRGYTRYQDLFAHVLADSVTPLVTRGLDRGYQLRSDEVAGVRGRLDLGSTLRSNLHSRGRTRCEFDELTDDVLHNRIVRATIRLLLDTELDDRNRKRLRVLDQRMGGVSHVRVTGRDLTRVQLHGNNSAYDFALGICRIVHDNLLVGRGGALQFRGFQATPQQMGSLFEAFIFNFLKREQSAYDPTRPHLDWHDAGGTPASRACLPKMKTDLVLQGSGRRIILDCKFYGEPLKSGTVNSSHLYQLLAYLANAAAADGEAAYEGFLLYPMVTERIALNYQLNGFPITIRSLNLNQPWEGIHNELLGMLPPPANRKASAAA</sequence>
<dbReference type="InterPro" id="IPR014407">
    <property type="entry name" value="McrC_bac"/>
</dbReference>
<organism evidence="1 2">
    <name type="scientific">Longimicrobium terrae</name>
    <dbReference type="NCBI Taxonomy" id="1639882"/>
    <lineage>
        <taxon>Bacteria</taxon>
        <taxon>Pseudomonadati</taxon>
        <taxon>Gemmatimonadota</taxon>
        <taxon>Longimicrobiia</taxon>
        <taxon>Longimicrobiales</taxon>
        <taxon>Longimicrobiaceae</taxon>
        <taxon>Longimicrobium</taxon>
    </lineage>
</organism>
<keyword evidence="2" id="KW-1185">Reference proteome</keyword>
<evidence type="ECO:0000313" key="1">
    <source>
        <dbReference type="EMBL" id="MBB6071040.1"/>
    </source>
</evidence>
<dbReference type="GO" id="GO:0009307">
    <property type="term" value="P:DNA restriction-modification system"/>
    <property type="evidence" value="ECO:0007669"/>
    <property type="project" value="InterPro"/>
</dbReference>
<dbReference type="InterPro" id="IPR019292">
    <property type="entry name" value="McrC"/>
</dbReference>
<dbReference type="AlphaFoldDB" id="A0A841GZ47"/>
<reference evidence="1 2" key="1">
    <citation type="submission" date="2020-08" db="EMBL/GenBank/DDBJ databases">
        <title>Genomic Encyclopedia of Type Strains, Phase IV (KMG-IV): sequencing the most valuable type-strain genomes for metagenomic binning, comparative biology and taxonomic classification.</title>
        <authorList>
            <person name="Goeker M."/>
        </authorList>
    </citation>
    <scope>NUCLEOTIDE SEQUENCE [LARGE SCALE GENOMIC DNA]</scope>
    <source>
        <strain evidence="1 2">DSM 29007</strain>
    </source>
</reference>
<dbReference type="Pfam" id="PF10117">
    <property type="entry name" value="McrBC"/>
    <property type="match status" value="1"/>
</dbReference>
<comment type="caution">
    <text evidence="1">The sequence shown here is derived from an EMBL/GenBank/DDBJ whole genome shotgun (WGS) entry which is preliminary data.</text>
</comment>
<dbReference type="RefSeq" id="WP_170033542.1">
    <property type="nucleotide sequence ID" value="NZ_JABDTL010000001.1"/>
</dbReference>
<dbReference type="PANTHER" id="PTHR38733">
    <property type="entry name" value="PROTEIN MCRC"/>
    <property type="match status" value="1"/>
</dbReference>
<name>A0A841GZ47_9BACT</name>
<evidence type="ECO:0000313" key="2">
    <source>
        <dbReference type="Proteomes" id="UP000582837"/>
    </source>
</evidence>
<dbReference type="Proteomes" id="UP000582837">
    <property type="component" value="Unassembled WGS sequence"/>
</dbReference>